<protein>
    <submittedName>
        <fullName evidence="2">Uncharacterized protein</fullName>
    </submittedName>
</protein>
<organism evidence="2 3">
    <name type="scientific">Zizania palustris</name>
    <name type="common">Northern wild rice</name>
    <dbReference type="NCBI Taxonomy" id="103762"/>
    <lineage>
        <taxon>Eukaryota</taxon>
        <taxon>Viridiplantae</taxon>
        <taxon>Streptophyta</taxon>
        <taxon>Embryophyta</taxon>
        <taxon>Tracheophyta</taxon>
        <taxon>Spermatophyta</taxon>
        <taxon>Magnoliopsida</taxon>
        <taxon>Liliopsida</taxon>
        <taxon>Poales</taxon>
        <taxon>Poaceae</taxon>
        <taxon>BOP clade</taxon>
        <taxon>Oryzoideae</taxon>
        <taxon>Oryzeae</taxon>
        <taxon>Zizaniinae</taxon>
        <taxon>Zizania</taxon>
    </lineage>
</organism>
<feature type="compositionally biased region" description="Low complexity" evidence="1">
    <location>
        <begin position="1"/>
        <end position="22"/>
    </location>
</feature>
<evidence type="ECO:0000313" key="2">
    <source>
        <dbReference type="EMBL" id="KAG8037945.1"/>
    </source>
</evidence>
<proteinExistence type="predicted"/>
<keyword evidence="3" id="KW-1185">Reference proteome</keyword>
<dbReference type="Proteomes" id="UP000729402">
    <property type="component" value="Unassembled WGS sequence"/>
</dbReference>
<dbReference type="AlphaFoldDB" id="A0A8J5QZN3"/>
<accession>A0A8J5QZN3</accession>
<reference evidence="2" key="1">
    <citation type="journal article" date="2021" name="bioRxiv">
        <title>Whole Genome Assembly and Annotation of Northern Wild Rice, Zizania palustris L., Supports a Whole Genome Duplication in the Zizania Genus.</title>
        <authorList>
            <person name="Haas M."/>
            <person name="Kono T."/>
            <person name="Macchietto M."/>
            <person name="Millas R."/>
            <person name="McGilp L."/>
            <person name="Shao M."/>
            <person name="Duquette J."/>
            <person name="Hirsch C.N."/>
            <person name="Kimball J."/>
        </authorList>
    </citation>
    <scope>NUCLEOTIDE SEQUENCE</scope>
    <source>
        <tissue evidence="2">Fresh leaf tissue</tissue>
    </source>
</reference>
<reference evidence="2" key="2">
    <citation type="submission" date="2021-02" db="EMBL/GenBank/DDBJ databases">
        <authorList>
            <person name="Kimball J.A."/>
            <person name="Haas M.W."/>
            <person name="Macchietto M."/>
            <person name="Kono T."/>
            <person name="Duquette J."/>
            <person name="Shao M."/>
        </authorList>
    </citation>
    <scope>NUCLEOTIDE SEQUENCE</scope>
    <source>
        <tissue evidence="2">Fresh leaf tissue</tissue>
    </source>
</reference>
<gene>
    <name evidence="2" type="ORF">GUJ93_ZPchr0024g29079</name>
</gene>
<evidence type="ECO:0000313" key="3">
    <source>
        <dbReference type="Proteomes" id="UP000729402"/>
    </source>
</evidence>
<comment type="caution">
    <text evidence="2">The sequence shown here is derived from an EMBL/GenBank/DDBJ whole genome shotgun (WGS) entry which is preliminary data.</text>
</comment>
<sequence length="88" mass="9270">MSPSSSSSLSPNSSRRPTTWGRGRWGHLAVGAAVGGMDRGTTVGIMDRGAWVRGGGMRREGAGVCGGLRWGVWRWARGGRDRACGGLR</sequence>
<name>A0A8J5QZN3_ZIZPA</name>
<feature type="region of interest" description="Disordered" evidence="1">
    <location>
        <begin position="1"/>
        <end position="23"/>
    </location>
</feature>
<dbReference type="EMBL" id="JAAALK010002057">
    <property type="protein sequence ID" value="KAG8037945.1"/>
    <property type="molecule type" value="Genomic_DNA"/>
</dbReference>
<evidence type="ECO:0000256" key="1">
    <source>
        <dbReference type="SAM" id="MobiDB-lite"/>
    </source>
</evidence>